<dbReference type="InterPro" id="IPR001969">
    <property type="entry name" value="Aspartic_peptidase_AS"/>
</dbReference>
<sequence length="527" mass="58631">MPSFYSSKLFFFFFFFFLIFLSLRTCNARSIFTFKMHHRYSDPVKKWSNSTGMLSPAPEKGTVEYYSDLADRDRLLLLHHLLRGRKLSDSDASLAFADGNSTFRISSLGFLHYTTVQLGTPGVKFMVALDTGSDLFWVPCDCSKCASTEGTVYTSDFELNIYNPKGSSTSKKVTCNSSLCAHRNQCFGAFSDCPYMVSYVSAETSTSGILVEDLLHLTTEDSHQELVEAYITFGCGQVQSGSFLDVAAPNGLLGLGMEKLSVPSILSSKGFTADSFSMCFGRDGIGRISFGDKGSSDQEETPFNLNPSHPTYNITVTQIRVGKTLIDVDFSALFDSGTSFTYLVEPTYTRLVQSFHEQTQDRRRQSDPKIPFEYCYDMSPNANASLVPSMSLTMKGESQFTVYDPIIVISTPSELVYCLAIVKGTELNIIGQNFMTGYRVVFDREKLVLGWKKFDCYDIEDQNTFAIKPHATTVPPAVAVGIGNYSTPKSTKETGNSSQSSVAWPSFYNHPFPLACFRFLIILFLLL</sequence>
<protein>
    <recommendedName>
        <fullName evidence="15">Peptidase A1 domain-containing protein</fullName>
    </recommendedName>
</protein>
<comment type="similarity">
    <text evidence="2 13">Belongs to the peptidase A1 family.</text>
</comment>
<keyword evidence="6 14" id="KW-0732">Signal</keyword>
<evidence type="ECO:0000256" key="9">
    <source>
        <dbReference type="ARBA" id="ARBA00023136"/>
    </source>
</evidence>
<dbReference type="Pfam" id="PF14543">
    <property type="entry name" value="TAXi_N"/>
    <property type="match status" value="1"/>
</dbReference>
<dbReference type="Gene3D" id="2.40.70.10">
    <property type="entry name" value="Acid Proteases"/>
    <property type="match status" value="2"/>
</dbReference>
<dbReference type="PROSITE" id="PS51767">
    <property type="entry name" value="PEPTIDASE_A1"/>
    <property type="match status" value="1"/>
</dbReference>
<evidence type="ECO:0000256" key="13">
    <source>
        <dbReference type="RuleBase" id="RU000454"/>
    </source>
</evidence>
<dbReference type="PROSITE" id="PS00141">
    <property type="entry name" value="ASP_PROTEASE"/>
    <property type="match status" value="2"/>
</dbReference>
<keyword evidence="3" id="KW-1003">Cell membrane</keyword>
<dbReference type="GO" id="GO:0004190">
    <property type="term" value="F:aspartic-type endopeptidase activity"/>
    <property type="evidence" value="ECO:0007669"/>
    <property type="project" value="UniProtKB-KW"/>
</dbReference>
<name>A0AAN7F1R5_QUERU</name>
<reference evidence="16 17" key="1">
    <citation type="journal article" date="2023" name="G3 (Bethesda)">
        <title>A haplotype-resolved chromosome-scale genome for Quercus rubra L. provides insights into the genetics of adaptive traits for red oak species.</title>
        <authorList>
            <person name="Kapoor B."/>
            <person name="Jenkins J."/>
            <person name="Schmutz J."/>
            <person name="Zhebentyayeva T."/>
            <person name="Kuelheim C."/>
            <person name="Coggeshall M."/>
            <person name="Heim C."/>
            <person name="Lasky J.R."/>
            <person name="Leites L."/>
            <person name="Islam-Faridi N."/>
            <person name="Romero-Severson J."/>
            <person name="DeLeo V.L."/>
            <person name="Lucas S.M."/>
            <person name="Lazic D."/>
            <person name="Gailing O."/>
            <person name="Carlson J."/>
            <person name="Staton M."/>
        </authorList>
    </citation>
    <scope>NUCLEOTIDE SEQUENCE [LARGE SCALE GENOMIC DNA]</scope>
    <source>
        <strain evidence="16">Pseudo-F2</strain>
    </source>
</reference>
<dbReference type="InterPro" id="IPR021109">
    <property type="entry name" value="Peptidase_aspartic_dom_sf"/>
</dbReference>
<evidence type="ECO:0000313" key="16">
    <source>
        <dbReference type="EMBL" id="KAK4583875.1"/>
    </source>
</evidence>
<evidence type="ECO:0000259" key="15">
    <source>
        <dbReference type="PROSITE" id="PS51767"/>
    </source>
</evidence>
<keyword evidence="9" id="KW-0472">Membrane</keyword>
<evidence type="ECO:0000256" key="8">
    <source>
        <dbReference type="ARBA" id="ARBA00022801"/>
    </source>
</evidence>
<feature type="chain" id="PRO_5042908618" description="Peptidase A1 domain-containing protein" evidence="14">
    <location>
        <begin position="29"/>
        <end position="527"/>
    </location>
</feature>
<dbReference type="InterPro" id="IPR032861">
    <property type="entry name" value="TAXi_N"/>
</dbReference>
<keyword evidence="5 13" id="KW-0645">Protease</keyword>
<keyword evidence="4" id="KW-0336">GPI-anchor</keyword>
<evidence type="ECO:0000256" key="2">
    <source>
        <dbReference type="ARBA" id="ARBA00007447"/>
    </source>
</evidence>
<dbReference type="GO" id="GO:0005886">
    <property type="term" value="C:plasma membrane"/>
    <property type="evidence" value="ECO:0007669"/>
    <property type="project" value="UniProtKB-SubCell"/>
</dbReference>
<organism evidence="16 17">
    <name type="scientific">Quercus rubra</name>
    <name type="common">Northern red oak</name>
    <name type="synonym">Quercus borealis</name>
    <dbReference type="NCBI Taxonomy" id="3512"/>
    <lineage>
        <taxon>Eukaryota</taxon>
        <taxon>Viridiplantae</taxon>
        <taxon>Streptophyta</taxon>
        <taxon>Embryophyta</taxon>
        <taxon>Tracheophyta</taxon>
        <taxon>Spermatophyta</taxon>
        <taxon>Magnoliopsida</taxon>
        <taxon>eudicotyledons</taxon>
        <taxon>Gunneridae</taxon>
        <taxon>Pentapetalae</taxon>
        <taxon>rosids</taxon>
        <taxon>fabids</taxon>
        <taxon>Fagales</taxon>
        <taxon>Fagaceae</taxon>
        <taxon>Quercus</taxon>
    </lineage>
</organism>
<evidence type="ECO:0000256" key="14">
    <source>
        <dbReference type="SAM" id="SignalP"/>
    </source>
</evidence>
<feature type="domain" description="Peptidase A1" evidence="15">
    <location>
        <begin position="112"/>
        <end position="452"/>
    </location>
</feature>
<keyword evidence="8 13" id="KW-0378">Hydrolase</keyword>
<keyword evidence="11" id="KW-0449">Lipoprotein</keyword>
<comment type="caution">
    <text evidence="16">The sequence shown here is derived from an EMBL/GenBank/DDBJ whole genome shotgun (WGS) entry which is preliminary data.</text>
</comment>
<accession>A0AAN7F1R5</accession>
<proteinExistence type="inferred from homology"/>
<dbReference type="GO" id="GO:0006508">
    <property type="term" value="P:proteolysis"/>
    <property type="evidence" value="ECO:0007669"/>
    <property type="project" value="UniProtKB-KW"/>
</dbReference>
<dbReference type="InterPro" id="IPR032799">
    <property type="entry name" value="TAXi_C"/>
</dbReference>
<evidence type="ECO:0000256" key="12">
    <source>
        <dbReference type="PIRSR" id="PIRSR601461-1"/>
    </source>
</evidence>
<evidence type="ECO:0000256" key="3">
    <source>
        <dbReference type="ARBA" id="ARBA00022475"/>
    </source>
</evidence>
<keyword evidence="17" id="KW-1185">Reference proteome</keyword>
<comment type="subcellular location">
    <subcellularLocation>
        <location evidence="1">Cell membrane</location>
        <topology evidence="1">Lipid-anchor</topology>
        <topology evidence="1">GPI-anchor</topology>
    </subcellularLocation>
</comment>
<feature type="active site" evidence="12">
    <location>
        <position position="335"/>
    </location>
</feature>
<dbReference type="FunFam" id="2.40.70.10:FF:000012">
    <property type="entry name" value="Aspartyl protease family protein 1"/>
    <property type="match status" value="1"/>
</dbReference>
<evidence type="ECO:0000256" key="1">
    <source>
        <dbReference type="ARBA" id="ARBA00004609"/>
    </source>
</evidence>
<dbReference type="AlphaFoldDB" id="A0AAN7F1R5"/>
<gene>
    <name evidence="16" type="ORF">RGQ29_021840</name>
</gene>
<evidence type="ECO:0000256" key="6">
    <source>
        <dbReference type="ARBA" id="ARBA00022729"/>
    </source>
</evidence>
<keyword evidence="10" id="KW-0325">Glycoprotein</keyword>
<feature type="signal peptide" evidence="14">
    <location>
        <begin position="1"/>
        <end position="28"/>
    </location>
</feature>
<keyword evidence="7 13" id="KW-0064">Aspartyl protease</keyword>
<dbReference type="SUPFAM" id="SSF50630">
    <property type="entry name" value="Acid proteases"/>
    <property type="match status" value="1"/>
</dbReference>
<dbReference type="InterPro" id="IPR033121">
    <property type="entry name" value="PEPTIDASE_A1"/>
</dbReference>
<dbReference type="FunFam" id="2.40.70.10:FF:000014">
    <property type="entry name" value="Aspartyl protease family protein 1"/>
    <property type="match status" value="1"/>
</dbReference>
<evidence type="ECO:0000256" key="4">
    <source>
        <dbReference type="ARBA" id="ARBA00022622"/>
    </source>
</evidence>
<feature type="active site" evidence="12">
    <location>
        <position position="130"/>
    </location>
</feature>
<dbReference type="InterPro" id="IPR001461">
    <property type="entry name" value="Aspartic_peptidase_A1"/>
</dbReference>
<evidence type="ECO:0000256" key="5">
    <source>
        <dbReference type="ARBA" id="ARBA00022670"/>
    </source>
</evidence>
<dbReference type="PANTHER" id="PTHR13683:SF232">
    <property type="entry name" value="OS09G0542100 PROTEIN"/>
    <property type="match status" value="1"/>
</dbReference>
<dbReference type="PANTHER" id="PTHR13683">
    <property type="entry name" value="ASPARTYL PROTEASES"/>
    <property type="match status" value="1"/>
</dbReference>
<evidence type="ECO:0000256" key="7">
    <source>
        <dbReference type="ARBA" id="ARBA00022750"/>
    </source>
</evidence>
<evidence type="ECO:0000256" key="11">
    <source>
        <dbReference type="ARBA" id="ARBA00023288"/>
    </source>
</evidence>
<dbReference type="Pfam" id="PF14541">
    <property type="entry name" value="TAXi_C"/>
    <property type="match status" value="1"/>
</dbReference>
<dbReference type="EMBL" id="JAXUIC010000006">
    <property type="protein sequence ID" value="KAK4583875.1"/>
    <property type="molecule type" value="Genomic_DNA"/>
</dbReference>
<dbReference type="PRINTS" id="PR00792">
    <property type="entry name" value="PEPSIN"/>
</dbReference>
<evidence type="ECO:0000256" key="10">
    <source>
        <dbReference type="ARBA" id="ARBA00023180"/>
    </source>
</evidence>
<evidence type="ECO:0000313" key="17">
    <source>
        <dbReference type="Proteomes" id="UP001324115"/>
    </source>
</evidence>
<dbReference type="Proteomes" id="UP001324115">
    <property type="component" value="Unassembled WGS sequence"/>
</dbReference>
<dbReference type="GO" id="GO:0098552">
    <property type="term" value="C:side of membrane"/>
    <property type="evidence" value="ECO:0007669"/>
    <property type="project" value="UniProtKB-KW"/>
</dbReference>